<dbReference type="Proteomes" id="UP000587880">
    <property type="component" value="Unassembled WGS sequence"/>
</dbReference>
<reference evidence="1 2" key="1">
    <citation type="submission" date="2020-04" db="EMBL/GenBank/DDBJ databases">
        <authorList>
            <person name="Hitch T.C.A."/>
            <person name="Wylensek D."/>
            <person name="Clavel T."/>
        </authorList>
    </citation>
    <scope>NUCLEOTIDE SEQUENCE [LARGE SCALE GENOMIC DNA]</scope>
    <source>
        <strain evidence="1 2">WB01_NA02</strain>
    </source>
</reference>
<dbReference type="EMBL" id="JABAGD010000095">
    <property type="protein sequence ID" value="NMF07954.1"/>
    <property type="molecule type" value="Genomic_DNA"/>
</dbReference>
<evidence type="ECO:0000313" key="2">
    <source>
        <dbReference type="Proteomes" id="UP000587880"/>
    </source>
</evidence>
<protein>
    <submittedName>
        <fullName evidence="1">YkgJ family cysteine cluster protein</fullName>
    </submittedName>
</protein>
<dbReference type="RefSeq" id="WP_168983553.1">
    <property type="nucleotide sequence ID" value="NZ_JABAGD010000095.1"/>
</dbReference>
<organism evidence="1 2">
    <name type="scientific">Clostridium beijerinckii</name>
    <name type="common">Clostridium MP</name>
    <dbReference type="NCBI Taxonomy" id="1520"/>
    <lineage>
        <taxon>Bacteria</taxon>
        <taxon>Bacillati</taxon>
        <taxon>Bacillota</taxon>
        <taxon>Clostridia</taxon>
        <taxon>Eubacteriales</taxon>
        <taxon>Clostridiaceae</taxon>
        <taxon>Clostridium</taxon>
    </lineage>
</organism>
<comment type="caution">
    <text evidence="1">The sequence shown here is derived from an EMBL/GenBank/DDBJ whole genome shotgun (WGS) entry which is preliminary data.</text>
</comment>
<accession>A0A7X9XRW9</accession>
<dbReference type="AlphaFoldDB" id="A0A7X9XRW9"/>
<gene>
    <name evidence="1" type="ORF">HF849_25115</name>
</gene>
<sequence>MFKCYKCGLCCCNIRNNILYKELDDGEGICIHYNKESKLCSIYNERPVICRVDEYYELYFRNLMTIEEYYKLNYEACEKLVKSKIV</sequence>
<proteinExistence type="predicted"/>
<evidence type="ECO:0000313" key="1">
    <source>
        <dbReference type="EMBL" id="NMF07954.1"/>
    </source>
</evidence>
<name>A0A7X9XRW9_CLOBE</name>